<keyword evidence="2" id="KW-1003">Cell membrane</keyword>
<feature type="transmembrane region" description="Helical" evidence="6">
    <location>
        <begin position="32"/>
        <end position="54"/>
    </location>
</feature>
<keyword evidence="9" id="KW-1185">Reference proteome</keyword>
<keyword evidence="3 6" id="KW-0812">Transmembrane</keyword>
<keyword evidence="5 6" id="KW-0472">Membrane</keyword>
<feature type="transmembrane region" description="Helical" evidence="6">
    <location>
        <begin position="66"/>
        <end position="82"/>
    </location>
</feature>
<evidence type="ECO:0000256" key="6">
    <source>
        <dbReference type="SAM" id="Phobius"/>
    </source>
</evidence>
<keyword evidence="4 6" id="KW-1133">Transmembrane helix</keyword>
<feature type="transmembrane region" description="Helical" evidence="6">
    <location>
        <begin position="121"/>
        <end position="141"/>
    </location>
</feature>
<feature type="transmembrane region" description="Helical" evidence="6">
    <location>
        <begin position="7"/>
        <end position="26"/>
    </location>
</feature>
<dbReference type="InterPro" id="IPR037185">
    <property type="entry name" value="EmrE-like"/>
</dbReference>
<dbReference type="PANTHER" id="PTHR32322:SF18">
    <property type="entry name" value="S-ADENOSYLMETHIONINE_S-ADENOSYLHOMOCYSTEINE TRANSPORTER"/>
    <property type="match status" value="1"/>
</dbReference>
<feature type="transmembrane region" description="Helical" evidence="6">
    <location>
        <begin position="187"/>
        <end position="204"/>
    </location>
</feature>
<dbReference type="HOGENOM" id="CLU_033863_4_1_6"/>
<evidence type="ECO:0000313" key="8">
    <source>
        <dbReference type="EMBL" id="EFY06609.1"/>
    </source>
</evidence>
<feature type="transmembrane region" description="Helical" evidence="6">
    <location>
        <begin position="88"/>
        <end position="109"/>
    </location>
</feature>
<dbReference type="GO" id="GO:0005886">
    <property type="term" value="C:plasma membrane"/>
    <property type="evidence" value="ECO:0007669"/>
    <property type="project" value="UniProtKB-SubCell"/>
</dbReference>
<reference evidence="8 9" key="1">
    <citation type="submission" date="2011-01" db="EMBL/GenBank/DDBJ databases">
        <authorList>
            <person name="Weinstock G."/>
            <person name="Sodergren E."/>
            <person name="Clifton S."/>
            <person name="Fulton L."/>
            <person name="Fulton B."/>
            <person name="Courtney L."/>
            <person name="Fronick C."/>
            <person name="Harrison M."/>
            <person name="Strong C."/>
            <person name="Farmer C."/>
            <person name="Delahaunty K."/>
            <person name="Markovic C."/>
            <person name="Hall O."/>
            <person name="Minx P."/>
            <person name="Tomlinson C."/>
            <person name="Mitreva M."/>
            <person name="Hou S."/>
            <person name="Chen J."/>
            <person name="Wollam A."/>
            <person name="Pepin K.H."/>
            <person name="Johnson M."/>
            <person name="Bhonagiri V."/>
            <person name="Zhang X."/>
            <person name="Suruliraj S."/>
            <person name="Warren W."/>
            <person name="Chinwalla A."/>
            <person name="Mardis E.R."/>
            <person name="Wilson R.K."/>
        </authorList>
    </citation>
    <scope>NUCLEOTIDE SEQUENCE [LARGE SCALE GENOMIC DNA]</scope>
    <source>
        <strain evidence="9">DSM 22608 / JCM 16073 / KCTC 15190 / YIT 12066</strain>
    </source>
</reference>
<dbReference type="EMBL" id="AEVO01000106">
    <property type="protein sequence ID" value="EFY06609.1"/>
    <property type="molecule type" value="Genomic_DNA"/>
</dbReference>
<dbReference type="Proteomes" id="UP000018458">
    <property type="component" value="Unassembled WGS sequence"/>
</dbReference>
<evidence type="ECO:0000256" key="1">
    <source>
        <dbReference type="ARBA" id="ARBA00004651"/>
    </source>
</evidence>
<dbReference type="eggNOG" id="COG0697">
    <property type="taxonomic scope" value="Bacteria"/>
</dbReference>
<dbReference type="RefSeq" id="WP_009143777.1">
    <property type="nucleotide sequence ID" value="NZ_GL831039.1"/>
</dbReference>
<protein>
    <submittedName>
        <fullName evidence="8">Putative membrane protein</fullName>
    </submittedName>
</protein>
<organism evidence="8 9">
    <name type="scientific">Succinatimonas hippei (strain DSM 22608 / JCM 16073 / KCTC 15190 / YIT 12066)</name>
    <dbReference type="NCBI Taxonomy" id="762983"/>
    <lineage>
        <taxon>Bacteria</taxon>
        <taxon>Pseudomonadati</taxon>
        <taxon>Pseudomonadota</taxon>
        <taxon>Gammaproteobacteria</taxon>
        <taxon>Aeromonadales</taxon>
        <taxon>Succinivibrionaceae</taxon>
        <taxon>Succinatimonas</taxon>
    </lineage>
</organism>
<feature type="domain" description="EamA" evidence="7">
    <location>
        <begin position="151"/>
        <end position="287"/>
    </location>
</feature>
<accession>E8LLI9</accession>
<gene>
    <name evidence="8" type="ORF">HMPREF9444_01605</name>
</gene>
<evidence type="ECO:0000256" key="2">
    <source>
        <dbReference type="ARBA" id="ARBA00022475"/>
    </source>
</evidence>
<feature type="transmembrane region" description="Helical" evidence="6">
    <location>
        <begin position="249"/>
        <end position="270"/>
    </location>
</feature>
<evidence type="ECO:0000256" key="3">
    <source>
        <dbReference type="ARBA" id="ARBA00022692"/>
    </source>
</evidence>
<dbReference type="InterPro" id="IPR050638">
    <property type="entry name" value="AA-Vitamin_Transporters"/>
</dbReference>
<name>E8LLI9_SUCHY</name>
<sequence length="305" mass="34232">MENKEVLGHVAVLLTILIWGTTFISTKVLLQFFTPVEILAVRFLLGYCALYIIYPRRLKGMSFKQELICLFAGMCGICLYYLCENIALSYTLASNVGVLICLAPLFTVILSRFFKLKKEKIGISFCIGCVIAFGGVVLISFDNQSVEFNFIGDCLAVLAALIWAIYSLLTKKLGEFGINTILLTRRVFFYGLIFILPLSFVFDFSLNQDLLFKPEVYFNFLFLGLGASALCFVTWNFAVKILGAVKTDVYIYAVPVITVITSVLILHEVVTVKILIGLALTLLGVFIAEEHGLRYIVFLFLYKKN</sequence>
<feature type="transmembrane region" description="Helical" evidence="6">
    <location>
        <begin position="276"/>
        <end position="302"/>
    </location>
</feature>
<dbReference type="OrthoDB" id="4167046at2"/>
<comment type="caution">
    <text evidence="8">The sequence shown here is derived from an EMBL/GenBank/DDBJ whole genome shotgun (WGS) entry which is preliminary data.</text>
</comment>
<dbReference type="SUPFAM" id="SSF103481">
    <property type="entry name" value="Multidrug resistance efflux transporter EmrE"/>
    <property type="match status" value="2"/>
</dbReference>
<dbReference type="Pfam" id="PF00892">
    <property type="entry name" value="EamA"/>
    <property type="match status" value="2"/>
</dbReference>
<feature type="transmembrane region" description="Helical" evidence="6">
    <location>
        <begin position="216"/>
        <end position="237"/>
    </location>
</feature>
<feature type="domain" description="EamA" evidence="7">
    <location>
        <begin position="7"/>
        <end position="140"/>
    </location>
</feature>
<evidence type="ECO:0000256" key="4">
    <source>
        <dbReference type="ARBA" id="ARBA00022989"/>
    </source>
</evidence>
<comment type="subcellular location">
    <subcellularLocation>
        <location evidence="1">Cell membrane</location>
        <topology evidence="1">Multi-pass membrane protein</topology>
    </subcellularLocation>
</comment>
<dbReference type="AlphaFoldDB" id="E8LLI9"/>
<evidence type="ECO:0000256" key="5">
    <source>
        <dbReference type="ARBA" id="ARBA00023136"/>
    </source>
</evidence>
<dbReference type="PANTHER" id="PTHR32322">
    <property type="entry name" value="INNER MEMBRANE TRANSPORTER"/>
    <property type="match status" value="1"/>
</dbReference>
<proteinExistence type="predicted"/>
<evidence type="ECO:0000259" key="7">
    <source>
        <dbReference type="Pfam" id="PF00892"/>
    </source>
</evidence>
<dbReference type="InterPro" id="IPR000620">
    <property type="entry name" value="EamA_dom"/>
</dbReference>
<evidence type="ECO:0000313" key="9">
    <source>
        <dbReference type="Proteomes" id="UP000018458"/>
    </source>
</evidence>
<feature type="transmembrane region" description="Helical" evidence="6">
    <location>
        <begin position="147"/>
        <end position="166"/>
    </location>
</feature>